<protein>
    <submittedName>
        <fullName evidence="8">Uncharacterized protein</fullName>
    </submittedName>
</protein>
<comment type="similarity">
    <text evidence="2">Belongs to the major facilitator superfamily. Proton-dependent oligopeptide transporter (POT/PTR) (TC 2.A.17) family.</text>
</comment>
<feature type="transmembrane region" description="Helical" evidence="7">
    <location>
        <begin position="541"/>
        <end position="565"/>
    </location>
</feature>
<gene>
    <name evidence="8" type="ORF">Tsubulata_028279</name>
</gene>
<proteinExistence type="inferred from homology"/>
<evidence type="ECO:0000256" key="3">
    <source>
        <dbReference type="ARBA" id="ARBA00022692"/>
    </source>
</evidence>
<reference evidence="8" key="1">
    <citation type="submission" date="2022-02" db="EMBL/GenBank/DDBJ databases">
        <authorList>
            <person name="Henning P.M."/>
            <person name="McCubbin A.G."/>
            <person name="Shore J.S."/>
        </authorList>
    </citation>
    <scope>NUCLEOTIDE SEQUENCE</scope>
    <source>
        <strain evidence="8">F60SS</strain>
        <tissue evidence="8">Leaves</tissue>
    </source>
</reference>
<evidence type="ECO:0000313" key="8">
    <source>
        <dbReference type="EMBL" id="KAJ4828271.1"/>
    </source>
</evidence>
<keyword evidence="4 7" id="KW-1133">Transmembrane helix</keyword>
<dbReference type="OrthoDB" id="8904098at2759"/>
<feature type="transmembrane region" description="Helical" evidence="7">
    <location>
        <begin position="454"/>
        <end position="475"/>
    </location>
</feature>
<evidence type="ECO:0000256" key="5">
    <source>
        <dbReference type="ARBA" id="ARBA00023136"/>
    </source>
</evidence>
<dbReference type="GO" id="GO:0016020">
    <property type="term" value="C:membrane"/>
    <property type="evidence" value="ECO:0007669"/>
    <property type="project" value="UniProtKB-SubCell"/>
</dbReference>
<dbReference type="InterPro" id="IPR036259">
    <property type="entry name" value="MFS_trans_sf"/>
</dbReference>
<evidence type="ECO:0000256" key="6">
    <source>
        <dbReference type="SAM" id="MobiDB-lite"/>
    </source>
</evidence>
<feature type="region of interest" description="Disordered" evidence="6">
    <location>
        <begin position="1"/>
        <end position="26"/>
    </location>
</feature>
<dbReference type="Pfam" id="PF00854">
    <property type="entry name" value="PTR2"/>
    <property type="match status" value="1"/>
</dbReference>
<dbReference type="PANTHER" id="PTHR11654">
    <property type="entry name" value="OLIGOPEPTIDE TRANSPORTER-RELATED"/>
    <property type="match status" value="1"/>
</dbReference>
<dbReference type="GO" id="GO:0022857">
    <property type="term" value="F:transmembrane transporter activity"/>
    <property type="evidence" value="ECO:0007669"/>
    <property type="project" value="InterPro"/>
</dbReference>
<sequence>MASLNSNEAEDVKREGEKKQSRSKTRKLGGIKTTPFILATEVCDRFSTIGFHVNMITYLTQQLNMPLVQASNTVTNFDGTASLTPLIGALIADSFAGRFWTIIVGSIIYELGLIGITTTAVLKSLRPPACPTQVNCQEASSFQIGILYLCLLFISLGLGGTRPCVVSYAADQLDMSKSSVESRSWNFFNWYYFSLGLARLTAVTLVVYVQDYVSWGWGLGIPTITMAISFVIFFSGSPFYKKVRPQGSPLARIVQVIVAAVKKRKTVLPNDTGLLYQNKQLDAAISVNGRLLHTDQFKWLDKAAVVKEGETTEPPNLWELATVHRIEELKSFIRLLPIWAAGILLVTANSHNNSFLIQQARTMDRHLSPSFQIPPASMTVFSILTVVTGLVLYERIFVPFSRRFSGNHSGITCLQRMGIGLCFHISSSFVAALVEMRRKSAAAHHHLLDDPKSVIPITVFWLVPQLCLHGLAEVFMSVAQLEFLYDQSPESMRSIAIALFWIANSVGNYLGTLLLSLVHKFSGEKHNWFPDRNLNRGKLDYFYWLVTGIQIVNLVYFVICASYYAPKPLEEEGGAMEDEDPAELAKIDAHSNGKAQLHKNEAA</sequence>
<evidence type="ECO:0000256" key="7">
    <source>
        <dbReference type="SAM" id="Phobius"/>
    </source>
</evidence>
<name>A0A9Q0J3J0_9ROSI</name>
<evidence type="ECO:0000256" key="4">
    <source>
        <dbReference type="ARBA" id="ARBA00022989"/>
    </source>
</evidence>
<feature type="transmembrane region" description="Helical" evidence="7">
    <location>
        <begin position="99"/>
        <end position="122"/>
    </location>
</feature>
<evidence type="ECO:0000256" key="1">
    <source>
        <dbReference type="ARBA" id="ARBA00004141"/>
    </source>
</evidence>
<accession>A0A9Q0J3J0</accession>
<keyword evidence="5 7" id="KW-0472">Membrane</keyword>
<organism evidence="8 9">
    <name type="scientific">Turnera subulata</name>
    <dbReference type="NCBI Taxonomy" id="218843"/>
    <lineage>
        <taxon>Eukaryota</taxon>
        <taxon>Viridiplantae</taxon>
        <taxon>Streptophyta</taxon>
        <taxon>Embryophyta</taxon>
        <taxon>Tracheophyta</taxon>
        <taxon>Spermatophyta</taxon>
        <taxon>Magnoliopsida</taxon>
        <taxon>eudicotyledons</taxon>
        <taxon>Gunneridae</taxon>
        <taxon>Pentapetalae</taxon>
        <taxon>rosids</taxon>
        <taxon>fabids</taxon>
        <taxon>Malpighiales</taxon>
        <taxon>Passifloraceae</taxon>
        <taxon>Turnera</taxon>
    </lineage>
</organism>
<reference evidence="8" key="2">
    <citation type="journal article" date="2023" name="Plants (Basel)">
        <title>Annotation of the Turnera subulata (Passifloraceae) Draft Genome Reveals the S-Locus Evolved after the Divergence of Turneroideae from Passifloroideae in a Stepwise Manner.</title>
        <authorList>
            <person name="Henning P.M."/>
            <person name="Roalson E.H."/>
            <person name="Mir W."/>
            <person name="McCubbin A.G."/>
            <person name="Shore J.S."/>
        </authorList>
    </citation>
    <scope>NUCLEOTIDE SEQUENCE</scope>
    <source>
        <strain evidence="8">F60SS</strain>
    </source>
</reference>
<comment type="caution">
    <text evidence="8">The sequence shown here is derived from an EMBL/GenBank/DDBJ whole genome shotgun (WGS) entry which is preliminary data.</text>
</comment>
<dbReference type="SUPFAM" id="SSF103473">
    <property type="entry name" value="MFS general substrate transporter"/>
    <property type="match status" value="1"/>
</dbReference>
<dbReference type="Gene3D" id="1.20.1250.20">
    <property type="entry name" value="MFS general substrate transporter like domains"/>
    <property type="match status" value="1"/>
</dbReference>
<feature type="compositionally biased region" description="Basic and acidic residues" evidence="6">
    <location>
        <begin position="10"/>
        <end position="20"/>
    </location>
</feature>
<feature type="transmembrane region" description="Helical" evidence="7">
    <location>
        <begin position="142"/>
        <end position="169"/>
    </location>
</feature>
<feature type="transmembrane region" description="Helical" evidence="7">
    <location>
        <begin position="190"/>
        <end position="209"/>
    </location>
</feature>
<keyword evidence="9" id="KW-1185">Reference proteome</keyword>
<dbReference type="EMBL" id="JAKUCV010006217">
    <property type="protein sequence ID" value="KAJ4828271.1"/>
    <property type="molecule type" value="Genomic_DNA"/>
</dbReference>
<feature type="transmembrane region" description="Helical" evidence="7">
    <location>
        <begin position="371"/>
        <end position="393"/>
    </location>
</feature>
<dbReference type="AlphaFoldDB" id="A0A9Q0J3J0"/>
<dbReference type="InterPro" id="IPR000109">
    <property type="entry name" value="POT_fam"/>
</dbReference>
<keyword evidence="3 7" id="KW-0812">Transmembrane</keyword>
<feature type="transmembrane region" description="Helical" evidence="7">
    <location>
        <begin position="215"/>
        <end position="234"/>
    </location>
</feature>
<evidence type="ECO:0000256" key="2">
    <source>
        <dbReference type="ARBA" id="ARBA00005982"/>
    </source>
</evidence>
<comment type="subcellular location">
    <subcellularLocation>
        <location evidence="1">Membrane</location>
        <topology evidence="1">Multi-pass membrane protein</topology>
    </subcellularLocation>
</comment>
<feature type="transmembrane region" description="Helical" evidence="7">
    <location>
        <begin position="332"/>
        <end position="351"/>
    </location>
</feature>
<evidence type="ECO:0000313" key="9">
    <source>
        <dbReference type="Proteomes" id="UP001141552"/>
    </source>
</evidence>
<dbReference type="Proteomes" id="UP001141552">
    <property type="component" value="Unassembled WGS sequence"/>
</dbReference>
<feature type="transmembrane region" description="Helical" evidence="7">
    <location>
        <begin position="496"/>
        <end position="521"/>
    </location>
</feature>